<feature type="compositionally biased region" description="Basic and acidic residues" evidence="1">
    <location>
        <begin position="15"/>
        <end position="29"/>
    </location>
</feature>
<keyword evidence="2" id="KW-0282">Flagellum</keyword>
<dbReference type="Proteomes" id="UP000199225">
    <property type="component" value="Unassembled WGS sequence"/>
</dbReference>
<evidence type="ECO:0000313" key="3">
    <source>
        <dbReference type="Proteomes" id="UP000199225"/>
    </source>
</evidence>
<dbReference type="NCBIfam" id="TIGR02530">
    <property type="entry name" value="flg_new"/>
    <property type="match status" value="1"/>
</dbReference>
<dbReference type="EMBL" id="FNEV01000001">
    <property type="protein sequence ID" value="SDJ01772.1"/>
    <property type="molecule type" value="Genomic_DNA"/>
</dbReference>
<reference evidence="3" key="1">
    <citation type="submission" date="2016-10" db="EMBL/GenBank/DDBJ databases">
        <authorList>
            <person name="Varghese N."/>
            <person name="Submissions S."/>
        </authorList>
    </citation>
    <scope>NUCLEOTIDE SEQUENCE [LARGE SCALE GENOMIC DNA]</scope>
    <source>
        <strain evidence="3">DSM 4771</strain>
    </source>
</reference>
<organism evidence="2 3">
    <name type="scientific">Salimicrobium halophilum</name>
    <dbReference type="NCBI Taxonomy" id="86666"/>
    <lineage>
        <taxon>Bacteria</taxon>
        <taxon>Bacillati</taxon>
        <taxon>Bacillota</taxon>
        <taxon>Bacilli</taxon>
        <taxon>Bacillales</taxon>
        <taxon>Bacillaceae</taxon>
        <taxon>Salimicrobium</taxon>
    </lineage>
</organism>
<dbReference type="STRING" id="86666.SAMN04490247_0501"/>
<dbReference type="Pfam" id="PF12611">
    <property type="entry name" value="Flagellar_put"/>
    <property type="match status" value="1"/>
</dbReference>
<proteinExistence type="predicted"/>
<keyword evidence="2" id="KW-0969">Cilium</keyword>
<keyword evidence="3" id="KW-1185">Reference proteome</keyword>
<dbReference type="OrthoDB" id="165650at2"/>
<evidence type="ECO:0000256" key="1">
    <source>
        <dbReference type="SAM" id="MobiDB-lite"/>
    </source>
</evidence>
<dbReference type="AlphaFoldDB" id="A0A1G8QAJ8"/>
<name>A0A1G8QAJ8_9BACI</name>
<accession>A0A1G8QAJ8</accession>
<protein>
    <submittedName>
        <fullName evidence="2">Flagellar operon protein</fullName>
    </submittedName>
</protein>
<evidence type="ECO:0000313" key="2">
    <source>
        <dbReference type="EMBL" id="SDJ01772.1"/>
    </source>
</evidence>
<gene>
    <name evidence="2" type="ORF">SAMN04490247_0501</name>
</gene>
<feature type="region of interest" description="Disordered" evidence="1">
    <location>
        <begin position="1"/>
        <end position="32"/>
    </location>
</feature>
<dbReference type="InterPro" id="IPR013367">
    <property type="entry name" value="Flagellar_put"/>
</dbReference>
<keyword evidence="2" id="KW-0966">Cell projection</keyword>
<feature type="compositionally biased region" description="Polar residues" evidence="1">
    <location>
        <begin position="1"/>
        <end position="10"/>
    </location>
</feature>
<sequence>MQPKIHQTYQPIPLKHADKTASNKEKQTSFKEVLNNQQLKVSKHAAERLKERNIEIPDEQWKKISEKLTEAKNKGVRDSLVLTNDAALIVNTKNHTVVTAMDKQATEARVFTNIDGTIIM</sequence>